<keyword evidence="2 9" id="KW-0963">Cytoplasm</keyword>
<evidence type="ECO:0000256" key="6">
    <source>
        <dbReference type="ARBA" id="ARBA00022917"/>
    </source>
</evidence>
<dbReference type="SUPFAM" id="SSF52374">
    <property type="entry name" value="Nucleotidylyl transferase"/>
    <property type="match status" value="1"/>
</dbReference>
<dbReference type="InterPro" id="IPR014729">
    <property type="entry name" value="Rossmann-like_a/b/a_fold"/>
</dbReference>
<keyword evidence="3 9" id="KW-0436">Ligase</keyword>
<evidence type="ECO:0000256" key="9">
    <source>
        <dbReference type="HAMAP-Rule" id="MF_00123"/>
    </source>
</evidence>
<dbReference type="AlphaFoldDB" id="A0A1G2F0M5"/>
<dbReference type="STRING" id="1801726.A3H02_02495"/>
<dbReference type="GO" id="GO:0005737">
    <property type="term" value="C:cytoplasm"/>
    <property type="evidence" value="ECO:0007669"/>
    <property type="project" value="UniProtKB-SubCell"/>
</dbReference>
<evidence type="ECO:0000256" key="8">
    <source>
        <dbReference type="ARBA" id="ARBA00049339"/>
    </source>
</evidence>
<dbReference type="SMART" id="SM01016">
    <property type="entry name" value="Arg_tRNA_synt_N"/>
    <property type="match status" value="1"/>
</dbReference>
<organism evidence="13 14">
    <name type="scientific">Candidatus Niyogibacteria bacterium RIFCSPLOWO2_12_FULL_41_13</name>
    <dbReference type="NCBI Taxonomy" id="1801726"/>
    <lineage>
        <taxon>Bacteria</taxon>
        <taxon>Candidatus Niyogiibacteriota</taxon>
    </lineage>
</organism>
<dbReference type="PRINTS" id="PR01038">
    <property type="entry name" value="TRNASYNTHARG"/>
</dbReference>
<keyword evidence="4 9" id="KW-0547">Nucleotide-binding</keyword>
<comment type="similarity">
    <text evidence="1 9 10">Belongs to the class-I aminoacyl-tRNA synthetase family.</text>
</comment>
<evidence type="ECO:0000256" key="4">
    <source>
        <dbReference type="ARBA" id="ARBA00022741"/>
    </source>
</evidence>
<evidence type="ECO:0000313" key="14">
    <source>
        <dbReference type="Proteomes" id="UP000176787"/>
    </source>
</evidence>
<dbReference type="GO" id="GO:0006420">
    <property type="term" value="P:arginyl-tRNA aminoacylation"/>
    <property type="evidence" value="ECO:0007669"/>
    <property type="project" value="UniProtKB-UniRule"/>
</dbReference>
<dbReference type="HAMAP" id="MF_00123">
    <property type="entry name" value="Arg_tRNA_synth"/>
    <property type="match status" value="1"/>
</dbReference>
<dbReference type="InterPro" id="IPR005148">
    <property type="entry name" value="Arg-tRNA-synth_N"/>
</dbReference>
<dbReference type="Proteomes" id="UP000176787">
    <property type="component" value="Unassembled WGS sequence"/>
</dbReference>
<proteinExistence type="inferred from homology"/>
<dbReference type="InterPro" id="IPR009080">
    <property type="entry name" value="tRNAsynth_Ia_anticodon-bd"/>
</dbReference>
<dbReference type="Pfam" id="PF03485">
    <property type="entry name" value="Arg_tRNA_synt_N"/>
    <property type="match status" value="1"/>
</dbReference>
<dbReference type="PANTHER" id="PTHR11956">
    <property type="entry name" value="ARGINYL-TRNA SYNTHETASE"/>
    <property type="match status" value="1"/>
</dbReference>
<dbReference type="Gene3D" id="3.30.1360.70">
    <property type="entry name" value="Arginyl tRNA synthetase N-terminal domain"/>
    <property type="match status" value="1"/>
</dbReference>
<dbReference type="Pfam" id="PF05746">
    <property type="entry name" value="DALR_1"/>
    <property type="match status" value="1"/>
</dbReference>
<dbReference type="SUPFAM" id="SSF55190">
    <property type="entry name" value="Arginyl-tRNA synthetase (ArgRS), N-terminal 'additional' domain"/>
    <property type="match status" value="1"/>
</dbReference>
<evidence type="ECO:0000256" key="5">
    <source>
        <dbReference type="ARBA" id="ARBA00022840"/>
    </source>
</evidence>
<dbReference type="Gene3D" id="3.40.50.620">
    <property type="entry name" value="HUPs"/>
    <property type="match status" value="1"/>
</dbReference>
<keyword evidence="6 9" id="KW-0648">Protein biosynthesis</keyword>
<evidence type="ECO:0000256" key="3">
    <source>
        <dbReference type="ARBA" id="ARBA00022598"/>
    </source>
</evidence>
<dbReference type="SUPFAM" id="SSF47323">
    <property type="entry name" value="Anticodon-binding domain of a subclass of class I aminoacyl-tRNA synthetases"/>
    <property type="match status" value="1"/>
</dbReference>
<dbReference type="PANTHER" id="PTHR11956:SF5">
    <property type="entry name" value="ARGININE--TRNA LIGASE, CYTOPLASMIC"/>
    <property type="match status" value="1"/>
</dbReference>
<dbReference type="Gene3D" id="1.10.730.10">
    <property type="entry name" value="Isoleucyl-tRNA Synthetase, Domain 1"/>
    <property type="match status" value="1"/>
</dbReference>
<dbReference type="Pfam" id="PF00750">
    <property type="entry name" value="tRNA-synt_1d"/>
    <property type="match status" value="1"/>
</dbReference>
<dbReference type="InterPro" id="IPR001412">
    <property type="entry name" value="aa-tRNA-synth_I_CS"/>
</dbReference>
<feature type="domain" description="Arginyl tRNA synthetase N-terminal" evidence="12">
    <location>
        <begin position="4"/>
        <end position="84"/>
    </location>
</feature>
<evidence type="ECO:0000256" key="1">
    <source>
        <dbReference type="ARBA" id="ARBA00005594"/>
    </source>
</evidence>
<comment type="subunit">
    <text evidence="9">Monomer.</text>
</comment>
<dbReference type="SMART" id="SM00836">
    <property type="entry name" value="DALR_1"/>
    <property type="match status" value="1"/>
</dbReference>
<evidence type="ECO:0000259" key="12">
    <source>
        <dbReference type="SMART" id="SM01016"/>
    </source>
</evidence>
<evidence type="ECO:0000259" key="11">
    <source>
        <dbReference type="SMART" id="SM00836"/>
    </source>
</evidence>
<feature type="domain" description="DALR anticodon binding" evidence="11">
    <location>
        <begin position="414"/>
        <end position="527"/>
    </location>
</feature>
<gene>
    <name evidence="9" type="primary">argS</name>
    <name evidence="13" type="ORF">A3H02_02495</name>
</gene>
<dbReference type="CDD" id="cd00671">
    <property type="entry name" value="ArgRS_core"/>
    <property type="match status" value="1"/>
</dbReference>
<evidence type="ECO:0000256" key="10">
    <source>
        <dbReference type="RuleBase" id="RU363038"/>
    </source>
</evidence>
<dbReference type="EMBL" id="MHMS01000025">
    <property type="protein sequence ID" value="OGZ31553.1"/>
    <property type="molecule type" value="Genomic_DNA"/>
</dbReference>
<reference evidence="13 14" key="1">
    <citation type="journal article" date="2016" name="Nat. Commun.">
        <title>Thousands of microbial genomes shed light on interconnected biogeochemical processes in an aquifer system.</title>
        <authorList>
            <person name="Anantharaman K."/>
            <person name="Brown C.T."/>
            <person name="Hug L.A."/>
            <person name="Sharon I."/>
            <person name="Castelle C.J."/>
            <person name="Probst A.J."/>
            <person name="Thomas B.C."/>
            <person name="Singh A."/>
            <person name="Wilkins M.J."/>
            <person name="Karaoz U."/>
            <person name="Brodie E.L."/>
            <person name="Williams K.H."/>
            <person name="Hubbard S.S."/>
            <person name="Banfield J.F."/>
        </authorList>
    </citation>
    <scope>NUCLEOTIDE SEQUENCE [LARGE SCALE GENOMIC DNA]</scope>
</reference>
<dbReference type="EC" id="6.1.1.19" evidence="9"/>
<name>A0A1G2F0M5_9BACT</name>
<dbReference type="PROSITE" id="PS00178">
    <property type="entry name" value="AA_TRNA_LIGASE_I"/>
    <property type="match status" value="1"/>
</dbReference>
<keyword evidence="5 9" id="KW-0067">ATP-binding</keyword>
<evidence type="ECO:0000313" key="13">
    <source>
        <dbReference type="EMBL" id="OGZ31553.1"/>
    </source>
</evidence>
<evidence type="ECO:0000256" key="2">
    <source>
        <dbReference type="ARBA" id="ARBA00022490"/>
    </source>
</evidence>
<keyword evidence="7 9" id="KW-0030">Aminoacyl-tRNA synthetase</keyword>
<comment type="catalytic activity">
    <reaction evidence="8 9">
        <text>tRNA(Arg) + L-arginine + ATP = L-arginyl-tRNA(Arg) + AMP + diphosphate</text>
        <dbReference type="Rhea" id="RHEA:20301"/>
        <dbReference type="Rhea" id="RHEA-COMP:9658"/>
        <dbReference type="Rhea" id="RHEA-COMP:9673"/>
        <dbReference type="ChEBI" id="CHEBI:30616"/>
        <dbReference type="ChEBI" id="CHEBI:32682"/>
        <dbReference type="ChEBI" id="CHEBI:33019"/>
        <dbReference type="ChEBI" id="CHEBI:78442"/>
        <dbReference type="ChEBI" id="CHEBI:78513"/>
        <dbReference type="ChEBI" id="CHEBI:456215"/>
        <dbReference type="EC" id="6.1.1.19"/>
    </reaction>
</comment>
<comment type="caution">
    <text evidence="13">The sequence shown here is derived from an EMBL/GenBank/DDBJ whole genome shotgun (WGS) entry which is preliminary data.</text>
</comment>
<accession>A0A1G2F0M5</accession>
<dbReference type="NCBIfam" id="TIGR00456">
    <property type="entry name" value="argS"/>
    <property type="match status" value="1"/>
</dbReference>
<comment type="subcellular location">
    <subcellularLocation>
        <location evidence="9">Cytoplasm</location>
    </subcellularLocation>
</comment>
<dbReference type="GO" id="GO:0005524">
    <property type="term" value="F:ATP binding"/>
    <property type="evidence" value="ECO:0007669"/>
    <property type="project" value="UniProtKB-UniRule"/>
</dbReference>
<dbReference type="GO" id="GO:0004814">
    <property type="term" value="F:arginine-tRNA ligase activity"/>
    <property type="evidence" value="ECO:0007669"/>
    <property type="project" value="UniProtKB-UniRule"/>
</dbReference>
<sequence>MIRDKIRELLKKNAEAETNFSLEKPERAEFGDYAANLALVLAKERKENPRKIAEDLIGKIKGNREADIFEKIEIAGPGFINFFLNKDAVLEEFKKLSKLKTLLKFKTPKSKIQIEFISVNPTGELHIGHGRGAFYGEALSQVLKLTDYKVEKEYFINDSKESSQIKELGKTVLDEGTSYLTENLKSQISKLKTKIKNLKLEKPKNLYGEAGYLIAEEIQKDNKKFIEKELGIKFNNWISEEKNLRQKNYFNKILEILKNKNLVYKKQGAFWLKTSQFGDDEDRVIVRTSGEPTYFLSDIAYHFQKIERGYKKIIEIWGADHQGHQKRLFAVKKALDWQVDMEILISQVVTIKKGEEIKKMSKRKGEVILLKDLLAEVGKDAARWFYLQKSLDTHMEFDIELAKKREEKNPVYYVQYGHARMASILRKAKSGKISPPATFTFAEDAEILLIKKILEVFDVLEDAIKDYQVHRILSYIYELVYVFSVFYRDIRVLDSKQERERLFLVKETKKILANLLRLIGVAAPERM</sequence>
<dbReference type="InterPro" id="IPR035684">
    <property type="entry name" value="ArgRS_core"/>
</dbReference>
<dbReference type="InterPro" id="IPR001278">
    <property type="entry name" value="Arg-tRNA-ligase"/>
</dbReference>
<protein>
    <recommendedName>
        <fullName evidence="9">Arginine--tRNA ligase</fullName>
        <ecNumber evidence="9">6.1.1.19</ecNumber>
    </recommendedName>
    <alternativeName>
        <fullName evidence="9">Arginyl-tRNA synthetase</fullName>
        <shortName evidence="9">ArgRS</shortName>
    </alternativeName>
</protein>
<dbReference type="InterPro" id="IPR036695">
    <property type="entry name" value="Arg-tRNA-synth_N_sf"/>
</dbReference>
<feature type="short sequence motif" description="'HIGH' region" evidence="9">
    <location>
        <begin position="119"/>
        <end position="129"/>
    </location>
</feature>
<evidence type="ECO:0000256" key="7">
    <source>
        <dbReference type="ARBA" id="ARBA00023146"/>
    </source>
</evidence>
<dbReference type="InterPro" id="IPR008909">
    <property type="entry name" value="DALR_anticod-bd"/>
</dbReference>